<dbReference type="Pfam" id="PF01810">
    <property type="entry name" value="LysE"/>
    <property type="match status" value="1"/>
</dbReference>
<protein>
    <submittedName>
        <fullName evidence="7">LysE family translocator</fullName>
    </submittedName>
</protein>
<feature type="transmembrane region" description="Helical" evidence="6">
    <location>
        <begin position="180"/>
        <end position="197"/>
    </location>
</feature>
<keyword evidence="2" id="KW-1003">Cell membrane</keyword>
<sequence length="198" mass="21062">MSADAFLGLLVYALVTSITPGPNNFMLLASGVNFGIVRTIPHMLGISIGFFVLLLAVGFGLGAVLTAVPALHTALKVAGAAYLLCLAWKIAKSRSLSGKGEAEAKPMRFIDAAAFQWVNPKAWVMAITAMAVYTNVDHPFVSVVLISAAFAIVNLPSVSIWAGFGTALRGFLSDPVRLRWFNIAMGILLAATLWPMLR</sequence>
<evidence type="ECO:0000256" key="1">
    <source>
        <dbReference type="ARBA" id="ARBA00004651"/>
    </source>
</evidence>
<proteinExistence type="predicted"/>
<evidence type="ECO:0000256" key="4">
    <source>
        <dbReference type="ARBA" id="ARBA00022989"/>
    </source>
</evidence>
<gene>
    <name evidence="7" type="ORF">DPM33_24370</name>
</gene>
<evidence type="ECO:0000256" key="3">
    <source>
        <dbReference type="ARBA" id="ARBA00022692"/>
    </source>
</evidence>
<feature type="transmembrane region" description="Helical" evidence="6">
    <location>
        <begin position="140"/>
        <end position="168"/>
    </location>
</feature>
<accession>A0A330HNH0</accession>
<organism evidence="7 8">
    <name type="scientific">Mesorhizobium hawassense</name>
    <dbReference type="NCBI Taxonomy" id="1209954"/>
    <lineage>
        <taxon>Bacteria</taxon>
        <taxon>Pseudomonadati</taxon>
        <taxon>Pseudomonadota</taxon>
        <taxon>Alphaproteobacteria</taxon>
        <taxon>Hyphomicrobiales</taxon>
        <taxon>Phyllobacteriaceae</taxon>
        <taxon>Mesorhizobium</taxon>
    </lineage>
</organism>
<feature type="transmembrane region" description="Helical" evidence="6">
    <location>
        <begin position="44"/>
        <end position="68"/>
    </location>
</feature>
<feature type="transmembrane region" description="Helical" evidence="6">
    <location>
        <begin position="6"/>
        <end position="32"/>
    </location>
</feature>
<dbReference type="RefSeq" id="WP_112099944.1">
    <property type="nucleotide sequence ID" value="NZ_QMBP01000013.1"/>
</dbReference>
<dbReference type="AlphaFoldDB" id="A0A330HNH0"/>
<dbReference type="GO" id="GO:0005886">
    <property type="term" value="C:plasma membrane"/>
    <property type="evidence" value="ECO:0007669"/>
    <property type="project" value="UniProtKB-SubCell"/>
</dbReference>
<dbReference type="PANTHER" id="PTHR30086">
    <property type="entry name" value="ARGININE EXPORTER PROTEIN ARGO"/>
    <property type="match status" value="1"/>
</dbReference>
<evidence type="ECO:0000256" key="5">
    <source>
        <dbReference type="ARBA" id="ARBA00023136"/>
    </source>
</evidence>
<evidence type="ECO:0000313" key="8">
    <source>
        <dbReference type="Proteomes" id="UP000251558"/>
    </source>
</evidence>
<feature type="transmembrane region" description="Helical" evidence="6">
    <location>
        <begin position="112"/>
        <end position="134"/>
    </location>
</feature>
<comment type="caution">
    <text evidence="7">The sequence shown here is derived from an EMBL/GenBank/DDBJ whole genome shotgun (WGS) entry which is preliminary data.</text>
</comment>
<keyword evidence="8" id="KW-1185">Reference proteome</keyword>
<dbReference type="PANTHER" id="PTHR30086:SF20">
    <property type="entry name" value="ARGININE EXPORTER PROTEIN ARGO-RELATED"/>
    <property type="match status" value="1"/>
</dbReference>
<dbReference type="OrthoDB" id="9812084at2"/>
<evidence type="ECO:0000256" key="6">
    <source>
        <dbReference type="SAM" id="Phobius"/>
    </source>
</evidence>
<reference evidence="7 8" key="1">
    <citation type="submission" date="2018-07" db="EMBL/GenBank/DDBJ databases">
        <title>Diversity of Mesorhizobium strains in Brazil.</title>
        <authorList>
            <person name="Helene L.C.F."/>
            <person name="Dall'Agnol R."/>
            <person name="Delamuta J.R.M."/>
            <person name="Hungria M."/>
        </authorList>
    </citation>
    <scope>NUCLEOTIDE SEQUENCE [LARGE SCALE GENOMIC DNA]</scope>
    <source>
        <strain evidence="7 8">AC99b</strain>
    </source>
</reference>
<name>A0A330HNH0_9HYPH</name>
<keyword evidence="5 6" id="KW-0472">Membrane</keyword>
<dbReference type="InterPro" id="IPR001123">
    <property type="entry name" value="LeuE-type"/>
</dbReference>
<keyword evidence="3 6" id="KW-0812">Transmembrane</keyword>
<dbReference type="GO" id="GO:0015171">
    <property type="term" value="F:amino acid transmembrane transporter activity"/>
    <property type="evidence" value="ECO:0007669"/>
    <property type="project" value="TreeGrafter"/>
</dbReference>
<dbReference type="EMBL" id="QMBP01000013">
    <property type="protein sequence ID" value="RAZ88229.1"/>
    <property type="molecule type" value="Genomic_DNA"/>
</dbReference>
<keyword evidence="4 6" id="KW-1133">Transmembrane helix</keyword>
<dbReference type="Proteomes" id="UP000251558">
    <property type="component" value="Unassembled WGS sequence"/>
</dbReference>
<dbReference type="GO" id="GO:0033228">
    <property type="term" value="P:cysteine export across plasma membrane"/>
    <property type="evidence" value="ECO:0007669"/>
    <property type="project" value="TreeGrafter"/>
</dbReference>
<evidence type="ECO:0000256" key="2">
    <source>
        <dbReference type="ARBA" id="ARBA00022475"/>
    </source>
</evidence>
<comment type="subcellular location">
    <subcellularLocation>
        <location evidence="1">Cell membrane</location>
        <topology evidence="1">Multi-pass membrane protein</topology>
    </subcellularLocation>
</comment>
<evidence type="ECO:0000313" key="7">
    <source>
        <dbReference type="EMBL" id="RAZ88229.1"/>
    </source>
</evidence>